<sequence length="246" mass="27951">MGGNSRFNALRKRFERRFDEDADPSMSPMSPARHDQKSPFFLLPTELRLKIYSQLMPKLDRVTAIVPLNGDSERVVTEAGHSKRRPRDTTQINIMLTCRDVYEEALDTLFTNTTYKFGSPKVMYLFLRHIGEHGRRLLKAVDVICGTREDAIAFALLGACPKLRTITIRLPRPMLLTPRPTLWQVDGIACLLNLSGLQDVHLAECNPTTRHLGDNPHDAMVVKRELTRPKNERSSIRWVSGGMDVS</sequence>
<evidence type="ECO:0000313" key="2">
    <source>
        <dbReference type="EMBL" id="EMF10862.1"/>
    </source>
</evidence>
<dbReference type="Proteomes" id="UP000016931">
    <property type="component" value="Unassembled WGS sequence"/>
</dbReference>
<dbReference type="EMBL" id="KB456267">
    <property type="protein sequence ID" value="EMF10862.1"/>
    <property type="molecule type" value="Genomic_DNA"/>
</dbReference>
<reference evidence="2 3" key="1">
    <citation type="journal article" date="2012" name="PLoS Pathog.">
        <title>Diverse lifestyles and strategies of plant pathogenesis encoded in the genomes of eighteen Dothideomycetes fungi.</title>
        <authorList>
            <person name="Ohm R.A."/>
            <person name="Feau N."/>
            <person name="Henrissat B."/>
            <person name="Schoch C.L."/>
            <person name="Horwitz B.A."/>
            <person name="Barry K.W."/>
            <person name="Condon B.J."/>
            <person name="Copeland A.C."/>
            <person name="Dhillon B."/>
            <person name="Glaser F."/>
            <person name="Hesse C.N."/>
            <person name="Kosti I."/>
            <person name="LaButti K."/>
            <person name="Lindquist E.A."/>
            <person name="Lucas S."/>
            <person name="Salamov A.A."/>
            <person name="Bradshaw R.E."/>
            <person name="Ciuffetti L."/>
            <person name="Hamelin R.C."/>
            <person name="Kema G.H.J."/>
            <person name="Lawrence C."/>
            <person name="Scott J.A."/>
            <person name="Spatafora J.W."/>
            <person name="Turgeon B.G."/>
            <person name="de Wit P.J.G.M."/>
            <person name="Zhong S."/>
            <person name="Goodwin S.B."/>
            <person name="Grigoriev I.V."/>
        </authorList>
    </citation>
    <scope>NUCLEOTIDE SEQUENCE [LARGE SCALE GENOMIC DNA]</scope>
    <source>
        <strain evidence="2 3">SO2202</strain>
    </source>
</reference>
<dbReference type="PANTHER" id="PTHR42085:SF2">
    <property type="entry name" value="F-BOX DOMAIN-CONTAINING PROTEIN"/>
    <property type="match status" value="1"/>
</dbReference>
<dbReference type="GeneID" id="27907666"/>
<evidence type="ECO:0000313" key="3">
    <source>
        <dbReference type="Proteomes" id="UP000016931"/>
    </source>
</evidence>
<dbReference type="STRING" id="692275.N1QGA3"/>
<dbReference type="AlphaFoldDB" id="N1QGA3"/>
<dbReference type="InterPro" id="IPR056632">
    <property type="entry name" value="DUF7730"/>
</dbReference>
<accession>N1QGA3</accession>
<dbReference type="HOGENOM" id="CLU_068083_0_0_1"/>
<dbReference type="RefSeq" id="XP_016758983.1">
    <property type="nucleotide sequence ID" value="XM_016910529.1"/>
</dbReference>
<protein>
    <recommendedName>
        <fullName evidence="1">DUF7730 domain-containing protein</fullName>
    </recommendedName>
</protein>
<dbReference type="eggNOG" id="ENOG502RG58">
    <property type="taxonomic scope" value="Eukaryota"/>
</dbReference>
<keyword evidence="3" id="KW-1185">Reference proteome</keyword>
<dbReference type="InterPro" id="IPR038883">
    <property type="entry name" value="AN11006-like"/>
</dbReference>
<evidence type="ECO:0000259" key="1">
    <source>
        <dbReference type="Pfam" id="PF24864"/>
    </source>
</evidence>
<name>N1QGA3_SPHMS</name>
<organism evidence="2 3">
    <name type="scientific">Sphaerulina musiva (strain SO2202)</name>
    <name type="common">Poplar stem canker fungus</name>
    <name type="synonym">Septoria musiva</name>
    <dbReference type="NCBI Taxonomy" id="692275"/>
    <lineage>
        <taxon>Eukaryota</taxon>
        <taxon>Fungi</taxon>
        <taxon>Dikarya</taxon>
        <taxon>Ascomycota</taxon>
        <taxon>Pezizomycotina</taxon>
        <taxon>Dothideomycetes</taxon>
        <taxon>Dothideomycetidae</taxon>
        <taxon>Mycosphaerellales</taxon>
        <taxon>Mycosphaerellaceae</taxon>
        <taxon>Sphaerulina</taxon>
    </lineage>
</organism>
<dbReference type="OrthoDB" id="2951834at2759"/>
<proteinExistence type="predicted"/>
<gene>
    <name evidence="2" type="ORF">SEPMUDRAFT_90355</name>
</gene>
<dbReference type="PANTHER" id="PTHR42085">
    <property type="entry name" value="F-BOX DOMAIN-CONTAINING PROTEIN"/>
    <property type="match status" value="1"/>
</dbReference>
<dbReference type="Pfam" id="PF24864">
    <property type="entry name" value="DUF7730"/>
    <property type="match status" value="1"/>
</dbReference>
<feature type="domain" description="DUF7730" evidence="1">
    <location>
        <begin position="35"/>
        <end position="124"/>
    </location>
</feature>